<keyword evidence="26" id="KW-1185">Reference proteome</keyword>
<dbReference type="InterPro" id="IPR000719">
    <property type="entry name" value="Prot_kinase_dom"/>
</dbReference>
<protein>
    <recommendedName>
        <fullName evidence="4">non-specific serine/threonine protein kinase</fullName>
        <ecNumber evidence="4">2.7.11.1</ecNumber>
    </recommendedName>
</protein>
<evidence type="ECO:0000256" key="10">
    <source>
        <dbReference type="ARBA" id="ARBA00022692"/>
    </source>
</evidence>
<dbReference type="CDD" id="cd14066">
    <property type="entry name" value="STKc_IRAK"/>
    <property type="match status" value="1"/>
</dbReference>
<evidence type="ECO:0000256" key="6">
    <source>
        <dbReference type="ARBA" id="ARBA00022527"/>
    </source>
</evidence>
<dbReference type="Pfam" id="PF00560">
    <property type="entry name" value="LRR_1"/>
    <property type="match status" value="2"/>
</dbReference>
<evidence type="ECO:0000256" key="18">
    <source>
        <dbReference type="ARBA" id="ARBA00023136"/>
    </source>
</evidence>
<evidence type="ECO:0000256" key="11">
    <source>
        <dbReference type="ARBA" id="ARBA00022729"/>
    </source>
</evidence>
<dbReference type="PROSITE" id="PS00107">
    <property type="entry name" value="PROTEIN_KINASE_ATP"/>
    <property type="match status" value="1"/>
</dbReference>
<dbReference type="Pfam" id="PF13855">
    <property type="entry name" value="LRR_8"/>
    <property type="match status" value="1"/>
</dbReference>
<dbReference type="Gene3D" id="3.30.200.20">
    <property type="entry name" value="Phosphorylase Kinase, domain 1"/>
    <property type="match status" value="1"/>
</dbReference>
<evidence type="ECO:0000256" key="5">
    <source>
        <dbReference type="ARBA" id="ARBA00022475"/>
    </source>
</evidence>
<keyword evidence="5" id="KW-1003">Cell membrane</keyword>
<proteinExistence type="inferred from homology"/>
<dbReference type="FunFam" id="2.60.120.430:FF:000004">
    <property type="entry name" value="Putative leucine-rich repeat receptor-like serine/threonine-protein kinase"/>
    <property type="match status" value="1"/>
</dbReference>
<dbReference type="Gene3D" id="1.10.510.10">
    <property type="entry name" value="Transferase(Phosphotransferase) domain 1"/>
    <property type="match status" value="1"/>
</dbReference>
<dbReference type="InterPro" id="IPR051824">
    <property type="entry name" value="LRR_Rcpt-Like_S/T_Kinase"/>
</dbReference>
<evidence type="ECO:0000256" key="4">
    <source>
        <dbReference type="ARBA" id="ARBA00012513"/>
    </source>
</evidence>
<dbReference type="InterPro" id="IPR008271">
    <property type="entry name" value="Ser/Thr_kinase_AS"/>
</dbReference>
<gene>
    <name evidence="25" type="ORF">ES288_D11G351700v1</name>
</gene>
<evidence type="ECO:0000256" key="13">
    <source>
        <dbReference type="ARBA" id="ARBA00022737"/>
    </source>
</evidence>
<dbReference type="AlphaFoldDB" id="A0A5D2ARU5"/>
<dbReference type="Proteomes" id="UP000323506">
    <property type="component" value="Chromosome D11"/>
</dbReference>
<evidence type="ECO:0000256" key="9">
    <source>
        <dbReference type="ARBA" id="ARBA00022679"/>
    </source>
</evidence>
<evidence type="ECO:0000256" key="15">
    <source>
        <dbReference type="ARBA" id="ARBA00022777"/>
    </source>
</evidence>
<evidence type="ECO:0000256" key="1">
    <source>
        <dbReference type="ARBA" id="ARBA00004251"/>
    </source>
</evidence>
<dbReference type="FunFam" id="1.10.510.10:FF:000240">
    <property type="entry name" value="Lectin-domain containing receptor kinase A4.3"/>
    <property type="match status" value="1"/>
</dbReference>
<dbReference type="InterPro" id="IPR011009">
    <property type="entry name" value="Kinase-like_dom_sf"/>
</dbReference>
<dbReference type="SUPFAM" id="SSF56112">
    <property type="entry name" value="Protein kinase-like (PK-like)"/>
    <property type="match status" value="1"/>
</dbReference>
<keyword evidence="8" id="KW-0433">Leucine-rich repeat</keyword>
<evidence type="ECO:0000256" key="12">
    <source>
        <dbReference type="ARBA" id="ARBA00022734"/>
    </source>
</evidence>
<accession>A0A5D2ARU5</accession>
<evidence type="ECO:0000256" key="2">
    <source>
        <dbReference type="ARBA" id="ARBA00008536"/>
    </source>
</evidence>
<comment type="catalytic activity">
    <reaction evidence="21">
        <text>L-threonyl-[protein] + ATP = O-phospho-L-threonyl-[protein] + ADP + H(+)</text>
        <dbReference type="Rhea" id="RHEA:46608"/>
        <dbReference type="Rhea" id="RHEA-COMP:11060"/>
        <dbReference type="Rhea" id="RHEA-COMP:11605"/>
        <dbReference type="ChEBI" id="CHEBI:15378"/>
        <dbReference type="ChEBI" id="CHEBI:30013"/>
        <dbReference type="ChEBI" id="CHEBI:30616"/>
        <dbReference type="ChEBI" id="CHEBI:61977"/>
        <dbReference type="ChEBI" id="CHEBI:456216"/>
        <dbReference type="EC" id="2.7.11.1"/>
    </reaction>
</comment>
<keyword evidence="10" id="KW-0812">Transmembrane</keyword>
<feature type="domain" description="Protein kinase" evidence="24">
    <location>
        <begin position="699"/>
        <end position="977"/>
    </location>
</feature>
<keyword evidence="19" id="KW-0675">Receptor</keyword>
<dbReference type="Pfam" id="PF00069">
    <property type="entry name" value="Pkinase"/>
    <property type="match status" value="1"/>
</dbReference>
<keyword evidence="18" id="KW-0472">Membrane</keyword>
<dbReference type="FunFam" id="3.30.200.20:FF:000039">
    <property type="entry name" value="receptor-like protein kinase FERONIA"/>
    <property type="match status" value="1"/>
</dbReference>
<dbReference type="GO" id="GO:0004674">
    <property type="term" value="F:protein serine/threonine kinase activity"/>
    <property type="evidence" value="ECO:0007669"/>
    <property type="project" value="UniProtKB-KW"/>
</dbReference>
<dbReference type="InterPro" id="IPR001611">
    <property type="entry name" value="Leu-rich_rpt"/>
</dbReference>
<evidence type="ECO:0000256" key="14">
    <source>
        <dbReference type="ARBA" id="ARBA00022741"/>
    </source>
</evidence>
<evidence type="ECO:0000256" key="22">
    <source>
        <dbReference type="ARBA" id="ARBA00048679"/>
    </source>
</evidence>
<dbReference type="PROSITE" id="PS50011">
    <property type="entry name" value="PROTEIN_KINASE_DOM"/>
    <property type="match status" value="1"/>
</dbReference>
<evidence type="ECO:0000313" key="26">
    <source>
        <dbReference type="Proteomes" id="UP000323506"/>
    </source>
</evidence>
<reference evidence="25 26" key="1">
    <citation type="submission" date="2019-06" db="EMBL/GenBank/DDBJ databases">
        <title>WGS assembly of Gossypium darwinii.</title>
        <authorList>
            <person name="Chen Z.J."/>
            <person name="Sreedasyam A."/>
            <person name="Ando A."/>
            <person name="Song Q."/>
            <person name="De L."/>
            <person name="Hulse-Kemp A."/>
            <person name="Ding M."/>
            <person name="Ye W."/>
            <person name="Kirkbride R."/>
            <person name="Jenkins J."/>
            <person name="Plott C."/>
            <person name="Lovell J."/>
            <person name="Lin Y.-M."/>
            <person name="Vaughn R."/>
            <person name="Liu B."/>
            <person name="Li W."/>
            <person name="Simpson S."/>
            <person name="Scheffler B."/>
            <person name="Saski C."/>
            <person name="Grover C."/>
            <person name="Hu G."/>
            <person name="Conover J."/>
            <person name="Carlson J."/>
            <person name="Shu S."/>
            <person name="Boston L."/>
            <person name="Williams M."/>
            <person name="Peterson D."/>
            <person name="Mcgee K."/>
            <person name="Jones D."/>
            <person name="Wendel J."/>
            <person name="Stelly D."/>
            <person name="Grimwood J."/>
            <person name="Schmutz J."/>
        </authorList>
    </citation>
    <scope>NUCLEOTIDE SEQUENCE [LARGE SCALE GENOMIC DNA]</scope>
    <source>
        <strain evidence="25">1808015.09</strain>
    </source>
</reference>
<dbReference type="GO" id="GO:0002229">
    <property type="term" value="P:defense response to oomycetes"/>
    <property type="evidence" value="ECO:0007669"/>
    <property type="project" value="UniProtKB-ARBA"/>
</dbReference>
<keyword evidence="7" id="KW-0597">Phosphoprotein</keyword>
<name>A0A5D2ARU5_GOSDA</name>
<keyword evidence="16 23" id="KW-0067">ATP-binding</keyword>
<evidence type="ECO:0000256" key="23">
    <source>
        <dbReference type="PROSITE-ProRule" id="PRU10141"/>
    </source>
</evidence>
<dbReference type="InterPro" id="IPR021720">
    <property type="entry name" value="Malectin_dom"/>
</dbReference>
<evidence type="ECO:0000256" key="8">
    <source>
        <dbReference type="ARBA" id="ARBA00022614"/>
    </source>
</evidence>
<keyword evidence="17" id="KW-1133">Transmembrane helix</keyword>
<evidence type="ECO:0000256" key="17">
    <source>
        <dbReference type="ARBA" id="ARBA00022989"/>
    </source>
</evidence>
<dbReference type="GO" id="GO:0005886">
    <property type="term" value="C:plasma membrane"/>
    <property type="evidence" value="ECO:0007669"/>
    <property type="project" value="UniProtKB-SubCell"/>
</dbReference>
<keyword evidence="11" id="KW-0732">Signal</keyword>
<evidence type="ECO:0000256" key="16">
    <source>
        <dbReference type="ARBA" id="ARBA00022840"/>
    </source>
</evidence>
<feature type="binding site" evidence="23">
    <location>
        <position position="728"/>
    </location>
    <ligand>
        <name>ATP</name>
        <dbReference type="ChEBI" id="CHEBI:30616"/>
    </ligand>
</feature>
<evidence type="ECO:0000256" key="19">
    <source>
        <dbReference type="ARBA" id="ARBA00023170"/>
    </source>
</evidence>
<evidence type="ECO:0000256" key="7">
    <source>
        <dbReference type="ARBA" id="ARBA00022553"/>
    </source>
</evidence>
<dbReference type="GO" id="GO:0030246">
    <property type="term" value="F:carbohydrate binding"/>
    <property type="evidence" value="ECO:0007669"/>
    <property type="project" value="UniProtKB-KW"/>
</dbReference>
<evidence type="ECO:0000256" key="20">
    <source>
        <dbReference type="ARBA" id="ARBA00023180"/>
    </source>
</evidence>
<dbReference type="Gene3D" id="2.60.120.430">
    <property type="entry name" value="Galactose-binding lectin"/>
    <property type="match status" value="1"/>
</dbReference>
<dbReference type="EMBL" id="CM017711">
    <property type="protein sequence ID" value="TYG47591.1"/>
    <property type="molecule type" value="Genomic_DNA"/>
</dbReference>
<dbReference type="Pfam" id="PF11721">
    <property type="entry name" value="Malectin"/>
    <property type="match status" value="1"/>
</dbReference>
<comment type="similarity">
    <text evidence="3">In the C-terminal section; belongs to the protein kinase superfamily. Ser/Thr protein kinase family.</text>
</comment>
<dbReference type="GO" id="GO:0005524">
    <property type="term" value="F:ATP binding"/>
    <property type="evidence" value="ECO:0007669"/>
    <property type="project" value="UniProtKB-UniRule"/>
</dbReference>
<keyword evidence="15" id="KW-0418">Kinase</keyword>
<keyword evidence="6" id="KW-0723">Serine/threonine-protein kinase</keyword>
<comment type="similarity">
    <text evidence="2">In the N-terminal section; belongs to the leguminous lectin family.</text>
</comment>
<evidence type="ECO:0000256" key="21">
    <source>
        <dbReference type="ARBA" id="ARBA00047899"/>
    </source>
</evidence>
<dbReference type="SMART" id="SM00220">
    <property type="entry name" value="S_TKc"/>
    <property type="match status" value="1"/>
</dbReference>
<dbReference type="Pfam" id="PF13516">
    <property type="entry name" value="LRR_6"/>
    <property type="match status" value="1"/>
</dbReference>
<evidence type="ECO:0000256" key="3">
    <source>
        <dbReference type="ARBA" id="ARBA00010217"/>
    </source>
</evidence>
<dbReference type="PROSITE" id="PS00108">
    <property type="entry name" value="PROTEIN_KINASE_ST"/>
    <property type="match status" value="1"/>
</dbReference>
<dbReference type="EC" id="2.7.11.1" evidence="4"/>
<evidence type="ECO:0000259" key="24">
    <source>
        <dbReference type="PROSITE" id="PS50011"/>
    </source>
</evidence>
<dbReference type="PANTHER" id="PTHR48006">
    <property type="entry name" value="LEUCINE-RICH REPEAT-CONTAINING PROTEIN DDB_G0281931-RELATED"/>
    <property type="match status" value="1"/>
</dbReference>
<keyword evidence="13" id="KW-0677">Repeat</keyword>
<keyword evidence="9" id="KW-0808">Transferase</keyword>
<comment type="catalytic activity">
    <reaction evidence="22">
        <text>L-seryl-[protein] + ATP = O-phospho-L-seryl-[protein] + ADP + H(+)</text>
        <dbReference type="Rhea" id="RHEA:17989"/>
        <dbReference type="Rhea" id="RHEA-COMP:9863"/>
        <dbReference type="Rhea" id="RHEA-COMP:11604"/>
        <dbReference type="ChEBI" id="CHEBI:15378"/>
        <dbReference type="ChEBI" id="CHEBI:29999"/>
        <dbReference type="ChEBI" id="CHEBI:30616"/>
        <dbReference type="ChEBI" id="CHEBI:83421"/>
        <dbReference type="ChEBI" id="CHEBI:456216"/>
        <dbReference type="EC" id="2.7.11.1"/>
    </reaction>
</comment>
<comment type="subcellular location">
    <subcellularLocation>
        <location evidence="1">Cell membrane</location>
        <topology evidence="1">Single-pass type I membrane protein</topology>
    </subcellularLocation>
</comment>
<dbReference type="FunFam" id="3.80.10.10:FF:000452">
    <property type="entry name" value="Probable LRR receptor-like serine/threonine-protein kinase RFK1"/>
    <property type="match status" value="1"/>
</dbReference>
<dbReference type="InterPro" id="IPR017441">
    <property type="entry name" value="Protein_kinase_ATP_BS"/>
</dbReference>
<evidence type="ECO:0000313" key="25">
    <source>
        <dbReference type="EMBL" id="TYG47591.1"/>
    </source>
</evidence>
<keyword evidence="20" id="KW-0325">Glycoprotein</keyword>
<dbReference type="PANTHER" id="PTHR48006:SF81">
    <property type="entry name" value="PROTEIN KINASE DOMAIN-CONTAINING PROTEIN"/>
    <property type="match status" value="1"/>
</dbReference>
<dbReference type="SUPFAM" id="SSF52058">
    <property type="entry name" value="L domain-like"/>
    <property type="match status" value="1"/>
</dbReference>
<keyword evidence="12" id="KW-0430">Lectin</keyword>
<sequence>MKNPIFATQFFVHSNQAKRSSRIPLQKSPNMFIHRLLFASVLIIVCCITTLTNGATLPNDEVEALRSTGKILGKTNWNFDIDPCSRGNSWLDQPTRYYANNVTCDCSFNNNTTCHVTHILLTAQNLLGTLPPNLTSLPFLQKIDLTRNYLSGPIPPEWGSTRLVSISLLGNQLTGSIPGELANLRNLTSLILDNNDLFGTLPAALGNLSKIERLHLSSNKFTGEIPEVFARLTSLKEFRISDNNFTGQIPDFIFQNWTNLEHIYMEASGLSGPIPSINATLENLEYIIISDLNGAETSFPQLFINVSLPKLDRLMLRSCNLIGEIPASFGTSFTTIHVLDLSFNRLSGKIPEELSALALTNLFLNGNNFTGTVPSWMLNTNVQIDLSYNNFTDTGVSDCQQNSPNLFSSIAKVNNTGIVPCLTSRINCTSEPLHFVHINCGGRITTVNDTTYEADYDQAGPSTFYRTTNWAFSSTGIFLSDDLPDDILVLNNGQVSVDGDEEELYTNARLAPSSLTYYAICLANATYTVNLHFAEIQFTDDQTYSSLGRRIFDVYIQGKQELKDFNIEEEAGGAGIPIVKKFTVNVSDGTLEIHFRWAGKGTTSMPERSIYGPLISAISVFDPGYKPPSKSGGRISTATMAGIVAGTTSATLLIVGIFWWNCCYKLDDEESGVLFCDEFQNGMELRKFSLVQIAKMTNNFNGEKLGKGGFGVVYKGYLRDSDTYVAVKRISKASKQGIKEYASEVKIISQLRHKNLVKLIGQCHEKGELILVYELMTNGSLDSYLFKGKTLLTWEVRFKIVQDLASALFYLHEEGDRCVLHRDIKASNIMLDSSFNAKLGDFGLARLVDHEKASQTTHLAGTLGYLAPECVSSGKASKESDVYSFGVVALEIACGRRSIESKYEESQVSLVDWVWDSYGSQRLLDVADPKLSMNFNAKQMECLLMIGLWCVHPDQHLRPSIRQTIQVLNFEAPLPKLPSTRPTATYNAEITSEIQTSEPCFSDMSITVPR</sequence>
<keyword evidence="14 23" id="KW-0547">Nucleotide-binding</keyword>
<dbReference type="InterPro" id="IPR032675">
    <property type="entry name" value="LRR_dom_sf"/>
</dbReference>
<organism evidence="25 26">
    <name type="scientific">Gossypium darwinii</name>
    <name type="common">Darwin's cotton</name>
    <name type="synonym">Gossypium barbadense var. darwinii</name>
    <dbReference type="NCBI Taxonomy" id="34276"/>
    <lineage>
        <taxon>Eukaryota</taxon>
        <taxon>Viridiplantae</taxon>
        <taxon>Streptophyta</taxon>
        <taxon>Embryophyta</taxon>
        <taxon>Tracheophyta</taxon>
        <taxon>Spermatophyta</taxon>
        <taxon>Magnoliopsida</taxon>
        <taxon>eudicotyledons</taxon>
        <taxon>Gunneridae</taxon>
        <taxon>Pentapetalae</taxon>
        <taxon>rosids</taxon>
        <taxon>malvids</taxon>
        <taxon>Malvales</taxon>
        <taxon>Malvaceae</taxon>
        <taxon>Malvoideae</taxon>
        <taxon>Gossypium</taxon>
    </lineage>
</organism>
<dbReference type="Gene3D" id="3.80.10.10">
    <property type="entry name" value="Ribonuclease Inhibitor"/>
    <property type="match status" value="3"/>
</dbReference>